<keyword evidence="3" id="KW-1185">Reference proteome</keyword>
<dbReference type="InParanoid" id="A0A218ZFZ5"/>
<evidence type="ECO:0000256" key="1">
    <source>
        <dbReference type="SAM" id="MobiDB-lite"/>
    </source>
</evidence>
<sequence length="280" mass="31491">MHDGGGSSRVSLLLPLSQHHSPDQRSAQHTHVLLQGKQGLENTRSCLDNDQPPTFRNPRNLPRPQRMLLSSTYSPRPSEAQHIPLLMNEGYARSGSTCIPQRRRYRPLIFRPEDLDQGASQICSTSAHAEIPIVNQEGLAPQSNSSICGPPGLVRKTGVTMEGMEDGLHRCHNRIEKLKATIREQNSMMLRYRKRHTSLKRELNKYRPPGAKAEEQKRHLGAWKAFEIEYYAKHLSDIKTAQPPLSTPENGIEDPSLTAPRDEVLEFGGTTKVSCWPVEV</sequence>
<protein>
    <submittedName>
        <fullName evidence="2">Uncharacterized protein</fullName>
    </submittedName>
</protein>
<accession>A0A218ZFZ5</accession>
<organism evidence="2 3">
    <name type="scientific">Diplocarpon coronariae</name>
    <dbReference type="NCBI Taxonomy" id="2795749"/>
    <lineage>
        <taxon>Eukaryota</taxon>
        <taxon>Fungi</taxon>
        <taxon>Dikarya</taxon>
        <taxon>Ascomycota</taxon>
        <taxon>Pezizomycotina</taxon>
        <taxon>Leotiomycetes</taxon>
        <taxon>Helotiales</taxon>
        <taxon>Drepanopezizaceae</taxon>
        <taxon>Diplocarpon</taxon>
    </lineage>
</organism>
<reference evidence="2 3" key="1">
    <citation type="submission" date="2017-04" db="EMBL/GenBank/DDBJ databases">
        <title>Draft genome sequence of Marssonina coronaria NL1: causal agent of apple blotch.</title>
        <authorList>
            <person name="Cheng Q."/>
        </authorList>
    </citation>
    <scope>NUCLEOTIDE SEQUENCE [LARGE SCALE GENOMIC DNA]</scope>
    <source>
        <strain evidence="2 3">NL1</strain>
    </source>
</reference>
<feature type="compositionally biased region" description="Polar residues" evidence="1">
    <location>
        <begin position="40"/>
        <end position="54"/>
    </location>
</feature>
<dbReference type="Proteomes" id="UP000242519">
    <property type="component" value="Unassembled WGS sequence"/>
</dbReference>
<evidence type="ECO:0000313" key="3">
    <source>
        <dbReference type="Proteomes" id="UP000242519"/>
    </source>
</evidence>
<comment type="caution">
    <text evidence="2">The sequence shown here is derived from an EMBL/GenBank/DDBJ whole genome shotgun (WGS) entry which is preliminary data.</text>
</comment>
<dbReference type="AlphaFoldDB" id="A0A218ZFZ5"/>
<name>A0A218ZFZ5_9HELO</name>
<dbReference type="EMBL" id="MZNU01000038">
    <property type="protein sequence ID" value="OWP06674.1"/>
    <property type="molecule type" value="Genomic_DNA"/>
</dbReference>
<evidence type="ECO:0000313" key="2">
    <source>
        <dbReference type="EMBL" id="OWP06674.1"/>
    </source>
</evidence>
<gene>
    <name evidence="2" type="ORF">B2J93_5153</name>
</gene>
<feature type="region of interest" description="Disordered" evidence="1">
    <location>
        <begin position="40"/>
        <end position="77"/>
    </location>
</feature>
<proteinExistence type="predicted"/>